<name>A0A367LLR8_9HYPO</name>
<feature type="domain" description="Lipoyl-binding" evidence="5">
    <location>
        <begin position="33"/>
        <end position="109"/>
    </location>
</feature>
<evidence type="ECO:0000256" key="1">
    <source>
        <dbReference type="ARBA" id="ARBA00007317"/>
    </source>
</evidence>
<dbReference type="SUPFAM" id="SSF47005">
    <property type="entry name" value="Peripheral subunit-binding domain of 2-oxo acid dehydrogenase complex"/>
    <property type="match status" value="1"/>
</dbReference>
<dbReference type="Gene3D" id="4.10.320.10">
    <property type="entry name" value="E3-binding domain"/>
    <property type="match status" value="1"/>
</dbReference>
<comment type="similarity">
    <text evidence="1">Belongs to the 2-oxoacid dehydrogenase family.</text>
</comment>
<dbReference type="GO" id="GO:0045254">
    <property type="term" value="C:pyruvate dehydrogenase complex"/>
    <property type="evidence" value="ECO:0007669"/>
    <property type="project" value="InterPro"/>
</dbReference>
<keyword evidence="3" id="KW-0809">Transit peptide</keyword>
<evidence type="ECO:0000313" key="8">
    <source>
        <dbReference type="Proteomes" id="UP000253664"/>
    </source>
</evidence>
<dbReference type="FunFam" id="2.40.50.100:FF:000010">
    <property type="entry name" value="Acetyltransferase component of pyruvate dehydrogenase complex"/>
    <property type="match status" value="1"/>
</dbReference>
<dbReference type="InterPro" id="IPR011053">
    <property type="entry name" value="Single_hybrid_motif"/>
</dbReference>
<dbReference type="GO" id="GO:0006086">
    <property type="term" value="P:pyruvate decarboxylation to acetyl-CoA"/>
    <property type="evidence" value="ECO:0007669"/>
    <property type="project" value="InterPro"/>
</dbReference>
<dbReference type="InterPro" id="IPR004167">
    <property type="entry name" value="PSBD"/>
</dbReference>
<comment type="caution">
    <text evidence="7">The sequence shown here is derived from an EMBL/GenBank/DDBJ whole genome shotgun (WGS) entry which is preliminary data.</text>
</comment>
<proteinExistence type="inferred from homology"/>
<dbReference type="AlphaFoldDB" id="A0A367LLR8"/>
<evidence type="ECO:0008006" key="9">
    <source>
        <dbReference type="Google" id="ProtNLM"/>
    </source>
</evidence>
<dbReference type="Pfam" id="PF00364">
    <property type="entry name" value="Biotin_lipoyl"/>
    <property type="match status" value="1"/>
</dbReference>
<evidence type="ECO:0000256" key="4">
    <source>
        <dbReference type="SAM" id="MobiDB-lite"/>
    </source>
</evidence>
<dbReference type="PROSITE" id="PS50968">
    <property type="entry name" value="BIOTINYL_LIPOYL"/>
    <property type="match status" value="1"/>
</dbReference>
<dbReference type="CDD" id="cd06849">
    <property type="entry name" value="lipoyl_domain"/>
    <property type="match status" value="1"/>
</dbReference>
<dbReference type="SUPFAM" id="SSF51230">
    <property type="entry name" value="Single hybrid motif"/>
    <property type="match status" value="1"/>
</dbReference>
<protein>
    <recommendedName>
        <fullName evidence="9">Dihydrolipoamide acetyltransferase component of pyruvate dehydrogenase complex</fullName>
    </recommendedName>
</protein>
<evidence type="ECO:0000256" key="3">
    <source>
        <dbReference type="ARBA" id="ARBA00022946"/>
    </source>
</evidence>
<keyword evidence="2" id="KW-0450">Lipoyl</keyword>
<feature type="compositionally biased region" description="Basic and acidic residues" evidence="4">
    <location>
        <begin position="150"/>
        <end position="164"/>
    </location>
</feature>
<dbReference type="EMBL" id="LKCN02000003">
    <property type="protein sequence ID" value="RCI15202.1"/>
    <property type="molecule type" value="Genomic_DNA"/>
</dbReference>
<organism evidence="7 8">
    <name type="scientific">Ophiocordyceps polyrhachis-furcata BCC 54312</name>
    <dbReference type="NCBI Taxonomy" id="1330021"/>
    <lineage>
        <taxon>Eukaryota</taxon>
        <taxon>Fungi</taxon>
        <taxon>Dikarya</taxon>
        <taxon>Ascomycota</taxon>
        <taxon>Pezizomycotina</taxon>
        <taxon>Sordariomycetes</taxon>
        <taxon>Hypocreomycetidae</taxon>
        <taxon>Hypocreales</taxon>
        <taxon>Ophiocordycipitaceae</taxon>
        <taxon>Ophiocordyceps</taxon>
    </lineage>
</organism>
<gene>
    <name evidence="7" type="ORF">L249_6448</name>
</gene>
<feature type="domain" description="Peripheral subunit-binding (PSBD)" evidence="6">
    <location>
        <begin position="165"/>
        <end position="205"/>
    </location>
</feature>
<dbReference type="PROSITE" id="PS51826">
    <property type="entry name" value="PSBD"/>
    <property type="match status" value="1"/>
</dbReference>
<dbReference type="STRING" id="1330021.A0A367LLR8"/>
<evidence type="ECO:0000256" key="2">
    <source>
        <dbReference type="ARBA" id="ARBA00022823"/>
    </source>
</evidence>
<dbReference type="GO" id="GO:0004742">
    <property type="term" value="F:dihydrolipoyllysine-residue acetyltransferase activity"/>
    <property type="evidence" value="ECO:0007669"/>
    <property type="project" value="TreeGrafter"/>
</dbReference>
<reference evidence="7 8" key="1">
    <citation type="journal article" date="2015" name="BMC Genomics">
        <title>Insights from the genome of Ophiocordyceps polyrhachis-furcata to pathogenicity and host specificity in insect fungi.</title>
        <authorList>
            <person name="Wichadakul D."/>
            <person name="Kobmoo N."/>
            <person name="Ingsriswang S."/>
            <person name="Tangphatsornruang S."/>
            <person name="Chantasingh D."/>
            <person name="Luangsa-ard J.J."/>
            <person name="Eurwilaichitr L."/>
        </authorList>
    </citation>
    <scope>NUCLEOTIDE SEQUENCE [LARGE SCALE GENOMIC DNA]</scope>
    <source>
        <strain evidence="7 8">BCC 54312</strain>
    </source>
</reference>
<evidence type="ECO:0000259" key="6">
    <source>
        <dbReference type="PROSITE" id="PS51826"/>
    </source>
</evidence>
<dbReference type="PANTHER" id="PTHR23151">
    <property type="entry name" value="DIHYDROLIPOAMIDE ACETYL/SUCCINYL-TRANSFERASE-RELATED"/>
    <property type="match status" value="1"/>
</dbReference>
<dbReference type="OrthoDB" id="202158at2759"/>
<dbReference type="PROSITE" id="PS00189">
    <property type="entry name" value="LIPOYL"/>
    <property type="match status" value="1"/>
</dbReference>
<dbReference type="InterPro" id="IPR045257">
    <property type="entry name" value="E2/Pdx1"/>
</dbReference>
<dbReference type="Pfam" id="PF02817">
    <property type="entry name" value="E3_binding"/>
    <property type="match status" value="1"/>
</dbReference>
<dbReference type="InterPro" id="IPR036625">
    <property type="entry name" value="E3-bd_dom_sf"/>
</dbReference>
<dbReference type="InterPro" id="IPR000089">
    <property type="entry name" value="Biotin_lipoyl"/>
</dbReference>
<evidence type="ECO:0000259" key="5">
    <source>
        <dbReference type="PROSITE" id="PS50968"/>
    </source>
</evidence>
<dbReference type="InterPro" id="IPR003016">
    <property type="entry name" value="2-oxoA_DH_lipoyl-BS"/>
</dbReference>
<dbReference type="PANTHER" id="PTHR23151:SF82">
    <property type="entry name" value="PYRUVATE DEHYDROGENASE COMPLEX PROTEIN X COMPONENT, MITOCHONDRIAL"/>
    <property type="match status" value="1"/>
</dbReference>
<dbReference type="Gene3D" id="2.40.50.100">
    <property type="match status" value="1"/>
</dbReference>
<evidence type="ECO:0000313" key="7">
    <source>
        <dbReference type="EMBL" id="RCI15202.1"/>
    </source>
</evidence>
<sequence length="416" mass="45143">MASLAAACRASVRRVRHLVPIRGLATSSRCLAAHNFIMPALSPTMTEGNIASWKVTDGQSFSAGDVLLEIETDKATMDVEAQDDGVMMKILSADGSKSVQVGTRIAVVADAGDDVATLEMPADERPPPPQKEQQQPDGQSAQCQTSIDAGNEHADESTTTEHKHPLMPAVEHLLRQHRLGDNDIRRIKPTGPNGRLLKGDVLAFLGTIKPDAPASVSDRFAKLSRLDLSGIKVAASKGEAKKAVRDRAAKKPPVELTEPLGLTSVIHVQSDMRQLLGTSMALSTFVSRAADLAYEEIFPTIRSSSSATVDVFDQILGLDRAQDSRRRAYFPEIAQAPVPVSDEATIDIIDELAGPVRRPVAQPSPAARRRKAITDPVLKLVVPEEEEQRARAFLKRCKWLLEMEPKRLLVPFEGSP</sequence>
<accession>A0A367LLR8</accession>
<feature type="region of interest" description="Disordered" evidence="4">
    <location>
        <begin position="119"/>
        <end position="165"/>
    </location>
</feature>
<dbReference type="Proteomes" id="UP000253664">
    <property type="component" value="Unassembled WGS sequence"/>
</dbReference>
<keyword evidence="8" id="KW-1185">Reference proteome</keyword>